<protein>
    <submittedName>
        <fullName evidence="3">Peptidase M24</fullName>
    </submittedName>
</protein>
<dbReference type="InterPro" id="IPR000587">
    <property type="entry name" value="Creatinase_N"/>
</dbReference>
<dbReference type="Pfam" id="PF00557">
    <property type="entry name" value="Peptidase_M24"/>
    <property type="match status" value="1"/>
</dbReference>
<dbReference type="InterPro" id="IPR036005">
    <property type="entry name" value="Creatinase/aminopeptidase-like"/>
</dbReference>
<proteinExistence type="predicted"/>
<dbReference type="RefSeq" id="WP_011838847.1">
    <property type="nucleotide sequence ID" value="NC_009033.1"/>
</dbReference>
<dbReference type="AlphaFoldDB" id="A3DLZ6"/>
<reference evidence="3 4" key="2">
    <citation type="journal article" date="2009" name="Stand. Genomic Sci.">
        <title>Complete genome sequence of Staphylothermus marinus Stetter and Fiala 1986 type strain F1.</title>
        <authorList>
            <person name="Anderson I.J."/>
            <person name="Sun H."/>
            <person name="Lapidus A."/>
            <person name="Copeland A."/>
            <person name="Glavina Del Rio T."/>
            <person name="Tice H."/>
            <person name="Dalin E."/>
            <person name="Lucas S."/>
            <person name="Barry K."/>
            <person name="Land M."/>
            <person name="Richardson P."/>
            <person name="Huber H."/>
            <person name="Kyrpides N.C."/>
        </authorList>
    </citation>
    <scope>NUCLEOTIDE SEQUENCE [LARGE SCALE GENOMIC DNA]</scope>
    <source>
        <strain evidence="4">ATCC 43588 / DSM 3639 / JCM 9404 / F1</strain>
    </source>
</reference>
<dbReference type="EMBL" id="CP000575">
    <property type="protein sequence ID" value="ABN69656.1"/>
    <property type="molecule type" value="Genomic_DNA"/>
</dbReference>
<reference evidence="4" key="1">
    <citation type="journal article" date="2009" name="BMC Genomics">
        <title>The complete genome sequence of Staphylothermus marinus reveals differences in sulfur metabolism among heterotrophic Crenarchaeota.</title>
        <authorList>
            <person name="Anderson I.J."/>
            <person name="Dharmarajan L."/>
            <person name="Rodriguez J."/>
            <person name="Hooper S."/>
            <person name="Porat I."/>
            <person name="Ulrich L.E."/>
            <person name="Elkins J.G."/>
            <person name="Mavromatis K."/>
            <person name="Sun H."/>
            <person name="Land M."/>
            <person name="Lapidus A."/>
            <person name="Lucas S."/>
            <person name="Barry K."/>
            <person name="Huber H."/>
            <person name="Zhulin I.B."/>
            <person name="Whitman W.B."/>
            <person name="Mukhopadhyay B."/>
            <person name="Woese C."/>
            <person name="Bristow J."/>
            <person name="Kyrpides N."/>
        </authorList>
    </citation>
    <scope>NUCLEOTIDE SEQUENCE [LARGE SCALE GENOMIC DNA]</scope>
    <source>
        <strain evidence="4">ATCC 43588 / DSM 3639 / JCM 9404 / F1</strain>
    </source>
</reference>
<name>A3DLZ6_STAMF</name>
<evidence type="ECO:0000313" key="4">
    <source>
        <dbReference type="Proteomes" id="UP000000254"/>
    </source>
</evidence>
<dbReference type="Proteomes" id="UP000000254">
    <property type="component" value="Chromosome"/>
</dbReference>
<evidence type="ECO:0000259" key="1">
    <source>
        <dbReference type="Pfam" id="PF00557"/>
    </source>
</evidence>
<evidence type="ECO:0000313" key="3">
    <source>
        <dbReference type="EMBL" id="ABN69656.1"/>
    </source>
</evidence>
<dbReference type="Pfam" id="PF01321">
    <property type="entry name" value="Creatinase_N"/>
    <property type="match status" value="1"/>
</dbReference>
<dbReference type="STRING" id="399550.Smar_0549"/>
<dbReference type="Gene3D" id="3.40.350.10">
    <property type="entry name" value="Creatinase/prolidase N-terminal domain"/>
    <property type="match status" value="1"/>
</dbReference>
<keyword evidence="4" id="KW-1185">Reference proteome</keyword>
<dbReference type="PRINTS" id="PR00599">
    <property type="entry name" value="MAPEPTIDASE"/>
</dbReference>
<dbReference type="eggNOG" id="arCOG01000">
    <property type="taxonomic scope" value="Archaea"/>
</dbReference>
<dbReference type="SUPFAM" id="SSF53092">
    <property type="entry name" value="Creatinase/prolidase N-terminal domain"/>
    <property type="match status" value="1"/>
</dbReference>
<sequence>MKPQINKLYELIEKSSVEEVLLTAPDNIEYFLGIRTIADSVLLLHYRKGDNLRIYVPLLEYYRFRDSLSKLGVEVIAVSKTVKPSDARIVESDWKTLIGKLVSSDKVGFDKSHVSPLNTLITSIYGDRIVDLSKTINQYRMKKEDWEIRSITRAVEITSKGIYEVANNLNERITEAEVAGFFEYRVRREGIDEYAFPPLTLFKPGNSYPHNLPSNTRLGRRNLVLVDVGVKYNGRCSDITRMIIWGRISEEERKTIEAVNKAVDNVIDNIQPGIEAGKLAEIAVKTLEKHGLSEKFIHGLGHGFGVLVHEPPYIRIGEKTKLEPGMVFTVEPGVYFAGKYGVRIEEDVLVTKRGVRVLSKMIERVITP</sequence>
<organism evidence="3 4">
    <name type="scientific">Staphylothermus marinus (strain ATCC 43588 / DSM 3639 / JCM 9404 / F1)</name>
    <dbReference type="NCBI Taxonomy" id="399550"/>
    <lineage>
        <taxon>Archaea</taxon>
        <taxon>Thermoproteota</taxon>
        <taxon>Thermoprotei</taxon>
        <taxon>Desulfurococcales</taxon>
        <taxon>Desulfurococcaceae</taxon>
        <taxon>Staphylothermus</taxon>
    </lineage>
</organism>
<gene>
    <name evidence="3" type="ordered locus">Smar_0549</name>
</gene>
<dbReference type="InterPro" id="IPR000994">
    <property type="entry name" value="Pept_M24"/>
</dbReference>
<dbReference type="SUPFAM" id="SSF55920">
    <property type="entry name" value="Creatinase/aminopeptidase"/>
    <property type="match status" value="1"/>
</dbReference>
<dbReference type="KEGG" id="smr:Smar_0549"/>
<accession>A3DLZ6</accession>
<feature type="domain" description="Creatinase N-terminal" evidence="2">
    <location>
        <begin position="5"/>
        <end position="141"/>
    </location>
</feature>
<dbReference type="Gene3D" id="3.90.230.10">
    <property type="entry name" value="Creatinase/methionine aminopeptidase superfamily"/>
    <property type="match status" value="1"/>
</dbReference>
<evidence type="ECO:0000259" key="2">
    <source>
        <dbReference type="Pfam" id="PF01321"/>
    </source>
</evidence>
<dbReference type="OrthoDB" id="1346at2157"/>
<dbReference type="HOGENOM" id="CLU_017266_4_2_2"/>
<dbReference type="PANTHER" id="PTHR46112">
    <property type="entry name" value="AMINOPEPTIDASE"/>
    <property type="match status" value="1"/>
</dbReference>
<dbReference type="GeneID" id="4907439"/>
<dbReference type="InterPro" id="IPR001714">
    <property type="entry name" value="Pept_M24_MAP"/>
</dbReference>
<dbReference type="PANTHER" id="PTHR46112:SF9">
    <property type="entry name" value="XAA-PRO AMINOPEPTIDASE"/>
    <property type="match status" value="1"/>
</dbReference>
<dbReference type="InterPro" id="IPR050659">
    <property type="entry name" value="Peptidase_M24B"/>
</dbReference>
<feature type="domain" description="Peptidase M24" evidence="1">
    <location>
        <begin position="151"/>
        <end position="352"/>
    </location>
</feature>
<dbReference type="InterPro" id="IPR029149">
    <property type="entry name" value="Creatin/AminoP/Spt16_N"/>
</dbReference>